<dbReference type="SMART" id="SM00953">
    <property type="entry name" value="RES"/>
    <property type="match status" value="1"/>
</dbReference>
<dbReference type="InterPro" id="IPR014914">
    <property type="entry name" value="RES_dom"/>
</dbReference>
<reference evidence="3" key="1">
    <citation type="submission" date="2017-11" db="EMBL/GenBank/DDBJ databases">
        <authorList>
            <person name="Kuznetsova I."/>
            <person name="Sazanova A."/>
            <person name="Chirak E."/>
            <person name="Safronova V."/>
            <person name="Willems A."/>
        </authorList>
    </citation>
    <scope>NUCLEOTIDE SEQUENCE [LARGE SCALE GENOMIC DNA]</scope>
    <source>
        <strain evidence="3">CCBAU 03422</strain>
    </source>
</reference>
<dbReference type="Proteomes" id="UP000241764">
    <property type="component" value="Unassembled WGS sequence"/>
</dbReference>
<proteinExistence type="predicted"/>
<accession>A0A2P7B8P2</accession>
<dbReference type="OrthoDB" id="9789501at2"/>
<keyword evidence="3" id="KW-1185">Reference proteome</keyword>
<gene>
    <name evidence="2" type="ORF">CU103_18105</name>
</gene>
<dbReference type="EMBL" id="PGGM01000008">
    <property type="protein sequence ID" value="PSH62825.1"/>
    <property type="molecule type" value="Genomic_DNA"/>
</dbReference>
<protein>
    <recommendedName>
        <fullName evidence="1">RES domain-containing protein</fullName>
    </recommendedName>
</protein>
<sequence length="227" mass="24596">MRLWRLSGRQHADAFDGGYGLLFDGRWNTTGRAVTYCAMSPALCVLEKLVHVEDPALLPALVMVTYDVPDDLETETVTLEDLPRDWRRQEGLTQRMGDGWHKAKTSPLLKVPSAIVPIAGSPDVNVLINHVHAAASKITIAAMAPFVLGPRALLNEGRAQWALPFRRLSTSAVNSAFNCCGPSASMARESMRWISRRAASIGSAFLGNQNNQARKISSGCAAAEPGD</sequence>
<name>A0A2P7B8P2_9HYPH</name>
<dbReference type="RefSeq" id="WP_106665431.1">
    <property type="nucleotide sequence ID" value="NZ_PGGM01000008.1"/>
</dbReference>
<feature type="domain" description="RES" evidence="1">
    <location>
        <begin position="14"/>
        <end position="142"/>
    </location>
</feature>
<comment type="caution">
    <text evidence="2">The sequence shown here is derived from an EMBL/GenBank/DDBJ whole genome shotgun (WGS) entry which is preliminary data.</text>
</comment>
<evidence type="ECO:0000259" key="1">
    <source>
        <dbReference type="SMART" id="SM00953"/>
    </source>
</evidence>
<evidence type="ECO:0000313" key="3">
    <source>
        <dbReference type="Proteomes" id="UP000241764"/>
    </source>
</evidence>
<organism evidence="2 3">
    <name type="scientific">Phyllobacterium sophorae</name>
    <dbReference type="NCBI Taxonomy" id="1520277"/>
    <lineage>
        <taxon>Bacteria</taxon>
        <taxon>Pseudomonadati</taxon>
        <taxon>Pseudomonadota</taxon>
        <taxon>Alphaproteobacteria</taxon>
        <taxon>Hyphomicrobiales</taxon>
        <taxon>Phyllobacteriaceae</taxon>
        <taxon>Phyllobacterium</taxon>
    </lineage>
</organism>
<dbReference type="AlphaFoldDB" id="A0A2P7B8P2"/>
<evidence type="ECO:0000313" key="2">
    <source>
        <dbReference type="EMBL" id="PSH62825.1"/>
    </source>
</evidence>
<dbReference type="Pfam" id="PF08808">
    <property type="entry name" value="RES"/>
    <property type="match status" value="1"/>
</dbReference>